<dbReference type="InterPro" id="IPR055254">
    <property type="entry name" value="pPIWI_RE_Z"/>
</dbReference>
<organism evidence="2 3">
    <name type="scientific">Lentzea flava</name>
    <dbReference type="NCBI Taxonomy" id="103732"/>
    <lineage>
        <taxon>Bacteria</taxon>
        <taxon>Bacillati</taxon>
        <taxon>Actinomycetota</taxon>
        <taxon>Actinomycetes</taxon>
        <taxon>Pseudonocardiales</taxon>
        <taxon>Pseudonocardiaceae</taxon>
        <taxon>Lentzea</taxon>
    </lineage>
</organism>
<accession>A0ABQ2VIB3</accession>
<dbReference type="Proteomes" id="UP000649573">
    <property type="component" value="Unassembled WGS sequence"/>
</dbReference>
<protein>
    <recommendedName>
        <fullName evidence="1">pPIWI-RE three-gene island domain-containing protein</fullName>
    </recommendedName>
</protein>
<evidence type="ECO:0000313" key="2">
    <source>
        <dbReference type="EMBL" id="GGU88234.1"/>
    </source>
</evidence>
<keyword evidence="3" id="KW-1185">Reference proteome</keyword>
<sequence length="267" mass="30003">MLEVELALFVLAEFAPGESAKDAWALVSGYDFRRAEHRLGQIPAAIRWLLEPVKPEHDWARRLAQYQVFAQQARMFDVPDSAQPSVRRQLAGGAEREDQYRELLAALPPHHVEDPLIAELGVRHRVRRTGHSVVIPAEIVVKRPPRHRPLRARKIFTFTWSDLRKTAMSMDAHDHKCWCDNKWLERIEDLELVVGRQVTAKRLQLKDLLQVVGMPAVGKTTLIVVASVLASRRKHHVTVVLGDVVSVLTARSVGGQRDAISGNGVGS</sequence>
<gene>
    <name evidence="2" type="ORF">GCM10010178_92280</name>
</gene>
<name>A0ABQ2VIB3_9PSEU</name>
<evidence type="ECO:0000259" key="1">
    <source>
        <dbReference type="Pfam" id="PF18155"/>
    </source>
</evidence>
<comment type="caution">
    <text evidence="2">The sequence shown here is derived from an EMBL/GenBank/DDBJ whole genome shotgun (WGS) entry which is preliminary data.</text>
</comment>
<dbReference type="EMBL" id="BMRE01000132">
    <property type="protein sequence ID" value="GGU88234.1"/>
    <property type="molecule type" value="Genomic_DNA"/>
</dbReference>
<feature type="domain" description="pPIWI-RE three-gene island" evidence="1">
    <location>
        <begin position="2"/>
        <end position="147"/>
    </location>
</feature>
<dbReference type="Pfam" id="PF18155">
    <property type="entry name" value="pPIWI_RE_Z"/>
    <property type="match status" value="1"/>
</dbReference>
<proteinExistence type="predicted"/>
<reference evidence="3" key="1">
    <citation type="journal article" date="2019" name="Int. J. Syst. Evol. Microbiol.">
        <title>The Global Catalogue of Microorganisms (GCM) 10K type strain sequencing project: providing services to taxonomists for standard genome sequencing and annotation.</title>
        <authorList>
            <consortium name="The Broad Institute Genomics Platform"/>
            <consortium name="The Broad Institute Genome Sequencing Center for Infectious Disease"/>
            <person name="Wu L."/>
            <person name="Ma J."/>
        </authorList>
    </citation>
    <scope>NUCLEOTIDE SEQUENCE [LARGE SCALE GENOMIC DNA]</scope>
    <source>
        <strain evidence="3">JCM 3296</strain>
    </source>
</reference>
<evidence type="ECO:0000313" key="3">
    <source>
        <dbReference type="Proteomes" id="UP000649573"/>
    </source>
</evidence>